<evidence type="ECO:0000313" key="2">
    <source>
        <dbReference type="EMBL" id="KAI5352859.1"/>
    </source>
</evidence>
<dbReference type="CDD" id="cd09272">
    <property type="entry name" value="RNase_HI_RT_Ty1"/>
    <property type="match status" value="1"/>
</dbReference>
<organism evidence="2 3">
    <name type="scientific">Prunus dulcis</name>
    <name type="common">Almond</name>
    <name type="synonym">Amygdalus dulcis</name>
    <dbReference type="NCBI Taxonomy" id="3755"/>
    <lineage>
        <taxon>Eukaryota</taxon>
        <taxon>Viridiplantae</taxon>
        <taxon>Streptophyta</taxon>
        <taxon>Embryophyta</taxon>
        <taxon>Tracheophyta</taxon>
        <taxon>Spermatophyta</taxon>
        <taxon>Magnoliopsida</taxon>
        <taxon>eudicotyledons</taxon>
        <taxon>Gunneridae</taxon>
        <taxon>Pentapetalae</taxon>
        <taxon>rosids</taxon>
        <taxon>fabids</taxon>
        <taxon>Rosales</taxon>
        <taxon>Rosaceae</taxon>
        <taxon>Amygdaloideae</taxon>
        <taxon>Amygdaleae</taxon>
        <taxon>Prunus</taxon>
    </lineage>
</organism>
<gene>
    <name evidence="2" type="ORF">L3X38_005751</name>
</gene>
<dbReference type="PANTHER" id="PTHR11439">
    <property type="entry name" value="GAG-POL-RELATED RETROTRANSPOSON"/>
    <property type="match status" value="1"/>
</dbReference>
<dbReference type="EMBL" id="JAJFAZ020000001">
    <property type="protein sequence ID" value="KAI5352859.1"/>
    <property type="molecule type" value="Genomic_DNA"/>
</dbReference>
<dbReference type="AlphaFoldDB" id="A0AAD4ZRK5"/>
<reference evidence="2 3" key="1">
    <citation type="journal article" date="2022" name="G3 (Bethesda)">
        <title>Whole-genome sequence and methylome profiling of the almond [Prunus dulcis (Mill.) D.A. Webb] cultivar 'Nonpareil'.</title>
        <authorList>
            <person name="D'Amico-Willman K.M."/>
            <person name="Ouma W.Z."/>
            <person name="Meulia T."/>
            <person name="Sideli G.M."/>
            <person name="Gradziel T.M."/>
            <person name="Fresnedo-Ramirez J."/>
        </authorList>
    </citation>
    <scope>NUCLEOTIDE SEQUENCE [LARGE SCALE GENOMIC DNA]</scope>
    <source>
        <strain evidence="2">Clone GOH B32 T37-40</strain>
    </source>
</reference>
<evidence type="ECO:0000313" key="3">
    <source>
        <dbReference type="Proteomes" id="UP001054821"/>
    </source>
</evidence>
<proteinExistence type="predicted"/>
<comment type="caution">
    <text evidence="2">The sequence shown here is derived from an EMBL/GenBank/DDBJ whole genome shotgun (WGS) entry which is preliminary data.</text>
</comment>
<evidence type="ECO:0000259" key="1">
    <source>
        <dbReference type="Pfam" id="PF07727"/>
    </source>
</evidence>
<dbReference type="PANTHER" id="PTHR11439:SF467">
    <property type="entry name" value="INTEGRASE CATALYTIC DOMAIN-CONTAINING PROTEIN"/>
    <property type="match status" value="1"/>
</dbReference>
<keyword evidence="3" id="KW-1185">Reference proteome</keyword>
<sequence length="237" mass="27152">MGSNMGNMVCKLRKFLYGLKQSLKAWFGRFSKSMKNFRYKQSNSDHTFFLKHKKGKVTALIVDVDDMVITRNDLEEKAALQRHLASEFEMKDLGALNKPADTPIELNQHLGEYHDQKEVSISSAEAEYRGMAHGVCELLWIRNLLGEWGFKPKHVMQLNYDNKTAIDIAHNPMQHDITKHVEVDIHFIKEKLEAKIIEVPFAKSEDQLADIFTKAVTCKVFHNSLSKLGIDDIHAPT</sequence>
<accession>A0AAD4ZRK5</accession>
<dbReference type="Pfam" id="PF07727">
    <property type="entry name" value="RVT_2"/>
    <property type="match status" value="1"/>
</dbReference>
<name>A0AAD4ZRK5_PRUDU</name>
<dbReference type="InterPro" id="IPR013103">
    <property type="entry name" value="RVT_2"/>
</dbReference>
<feature type="domain" description="Reverse transcriptase Ty1/copia-type" evidence="1">
    <location>
        <begin position="6"/>
        <end position="113"/>
    </location>
</feature>
<dbReference type="Proteomes" id="UP001054821">
    <property type="component" value="Chromosome 1"/>
</dbReference>
<protein>
    <recommendedName>
        <fullName evidence="1">Reverse transcriptase Ty1/copia-type domain-containing protein</fullName>
    </recommendedName>
</protein>